<dbReference type="AlphaFoldDB" id="A0A8M1KLC5"/>
<name>A0A8M1KLC5_CLUHA</name>
<proteinExistence type="predicted"/>
<evidence type="ECO:0000313" key="2">
    <source>
        <dbReference type="RefSeq" id="XP_042563380.1"/>
    </source>
</evidence>
<dbReference type="GeneID" id="122132807"/>
<protein>
    <submittedName>
        <fullName evidence="2">Uncharacterized protein LOC122132807 isoform X2</fullName>
    </submittedName>
</protein>
<dbReference type="RefSeq" id="XP_042563380.1">
    <property type="nucleotide sequence ID" value="XM_042707446.1"/>
</dbReference>
<reference evidence="2" key="1">
    <citation type="submission" date="2025-08" db="UniProtKB">
        <authorList>
            <consortium name="RefSeq"/>
        </authorList>
    </citation>
    <scope>IDENTIFICATION</scope>
</reference>
<sequence length="173" mass="20172">MANREEMHVTESNLTMAPDVMYYNMSLTTGDMELVRLQVDCEVEGANALFEATSEVKIAGPRDLLDESQSEAQHQVDDDRLCEKTEVKEPSYTTRLQELSTPSNDVWWSWYQNKYGPTYDDFRSLYILSDESDDLTHDADDEEDKINWNPMPLEDLKNDYDDMYFPGPCERRD</sequence>
<organism evidence="1 2">
    <name type="scientific">Clupea harengus</name>
    <name type="common">Atlantic herring</name>
    <dbReference type="NCBI Taxonomy" id="7950"/>
    <lineage>
        <taxon>Eukaryota</taxon>
        <taxon>Metazoa</taxon>
        <taxon>Chordata</taxon>
        <taxon>Craniata</taxon>
        <taxon>Vertebrata</taxon>
        <taxon>Euteleostomi</taxon>
        <taxon>Actinopterygii</taxon>
        <taxon>Neopterygii</taxon>
        <taxon>Teleostei</taxon>
        <taxon>Clupei</taxon>
        <taxon>Clupeiformes</taxon>
        <taxon>Clupeoidei</taxon>
        <taxon>Clupeidae</taxon>
        <taxon>Clupea</taxon>
    </lineage>
</organism>
<dbReference type="Proteomes" id="UP000515152">
    <property type="component" value="Chromosome 3"/>
</dbReference>
<evidence type="ECO:0000313" key="1">
    <source>
        <dbReference type="Proteomes" id="UP000515152"/>
    </source>
</evidence>
<gene>
    <name evidence="2" type="primary">LOC122132807</name>
</gene>
<keyword evidence="1" id="KW-1185">Reference proteome</keyword>
<accession>A0A8M1KLC5</accession>